<dbReference type="Proteomes" id="UP000232875">
    <property type="component" value="Unassembled WGS sequence"/>
</dbReference>
<evidence type="ECO:0000256" key="2">
    <source>
        <dbReference type="SAM" id="MobiDB-lite"/>
    </source>
</evidence>
<keyword evidence="1" id="KW-0175">Coiled coil</keyword>
<feature type="region of interest" description="Disordered" evidence="2">
    <location>
        <begin position="145"/>
        <end position="194"/>
    </location>
</feature>
<feature type="compositionally biased region" description="Polar residues" evidence="2">
    <location>
        <begin position="152"/>
        <end position="171"/>
    </location>
</feature>
<name>A0A2N1JCM5_9BASI</name>
<reference evidence="3 4" key="1">
    <citation type="submission" date="2017-10" db="EMBL/GenBank/DDBJ databases">
        <title>A novel species of cold-tolerant Malassezia isolated from bats.</title>
        <authorList>
            <person name="Lorch J.M."/>
            <person name="Palmer J.M."/>
            <person name="Vanderwolf K.J."/>
            <person name="Schmidt K.Z."/>
            <person name="Verant M.L."/>
            <person name="Weller T.J."/>
            <person name="Blehert D.S."/>
        </authorList>
    </citation>
    <scope>NUCLEOTIDE SEQUENCE [LARGE SCALE GENOMIC DNA]</scope>
    <source>
        <strain evidence="3 4">NWHC:44797-103</strain>
    </source>
</reference>
<feature type="region of interest" description="Disordered" evidence="2">
    <location>
        <begin position="205"/>
        <end position="224"/>
    </location>
</feature>
<proteinExistence type="predicted"/>
<evidence type="ECO:0000313" key="4">
    <source>
        <dbReference type="Proteomes" id="UP000232875"/>
    </source>
</evidence>
<protein>
    <submittedName>
        <fullName evidence="3">Uncharacterized protein</fullName>
    </submittedName>
</protein>
<organism evidence="3 4">
    <name type="scientific">Malassezia vespertilionis</name>
    <dbReference type="NCBI Taxonomy" id="2020962"/>
    <lineage>
        <taxon>Eukaryota</taxon>
        <taxon>Fungi</taxon>
        <taxon>Dikarya</taxon>
        <taxon>Basidiomycota</taxon>
        <taxon>Ustilaginomycotina</taxon>
        <taxon>Malasseziomycetes</taxon>
        <taxon>Malasseziales</taxon>
        <taxon>Malasseziaceae</taxon>
        <taxon>Malassezia</taxon>
    </lineage>
</organism>
<dbReference type="EMBL" id="KZ454989">
    <property type="protein sequence ID" value="PKI84295.1"/>
    <property type="molecule type" value="Genomic_DNA"/>
</dbReference>
<gene>
    <name evidence="3" type="ORF">MVES_001856</name>
</gene>
<feature type="region of interest" description="Disordered" evidence="2">
    <location>
        <begin position="35"/>
        <end position="60"/>
    </location>
</feature>
<dbReference type="STRING" id="2020962.A0A2N1JCM5"/>
<accession>A0A2N1JCM5</accession>
<sequence>MEFDLELSSRIENRIDHELFLDESDDLSLPGMARRAAPMAHSQSDDTGLVQSSSFQNSSGDAHTLRHVEHILSPVHTDEAAEEQPNAGDLCVAELEERLLDSADSLSFSMHRSVGSETGQISFGTSPTERARRSYNSVGGVFAHEEDPVVESDNSVLQSPSTSRGVGVSSSAEKDAETFPMHQQSTTPDHTPPIEHTLTAMLAADTSTPLPTPPQSTSMRSTNASALRSMSPAGTVSMRSEQEPSHAFAPHTPRLYTTNTDASDILTVPNKPSMHANMSLPQIGEREAELLGTHVDPDRLVVYQDKLNKQLTAENEALKMQCDALMEIMQEHDIVLDTSRLPMDICDASVSYARSKDASAELHASQQHATQSASRTANTQLQDRIRTLESVVEEQQRRLDTAAAPDAYVLQRATDMVQEQHEQLLHDLDVALRDGTDLTALARKVRAALLHTHGLVNTLREVRTVSPDPAASVTHALHSISMDTNDAEQELLALHEKVRSHTNGLTSARAELKRAASFSEATSERKSRVEEQVSQIQRDHAELSAMLEAKTERLDQVREQYLETSQRRSHCRGGENEQEEQLLYLERALMDAQDQVRIAKEQQCQMERRLHVLNEEMQLASDRCERASSAEAHARKARLDCEAQLVAQIDEMAAVRRSLEAQSRELEEVRGEKDHMWYERRQILEQVQHFEQHLRLVRNETEQYGEDLERLREEKLRITRELGYSSTTVRELVAAAIKPRLQALYQDVHEERQRSASLVSQKTYLTNALRAQEWLHQRLCMHMDHVAPILSK</sequence>
<keyword evidence="4" id="KW-1185">Reference proteome</keyword>
<feature type="compositionally biased region" description="Polar residues" evidence="2">
    <location>
        <begin position="41"/>
        <end position="60"/>
    </location>
</feature>
<evidence type="ECO:0000313" key="3">
    <source>
        <dbReference type="EMBL" id="PKI84295.1"/>
    </source>
</evidence>
<dbReference type="OrthoDB" id="3359976at2759"/>
<feature type="coiled-coil region" evidence="1">
    <location>
        <begin position="649"/>
        <end position="721"/>
    </location>
</feature>
<dbReference type="AlphaFoldDB" id="A0A2N1JCM5"/>
<feature type="coiled-coil region" evidence="1">
    <location>
        <begin position="526"/>
        <end position="602"/>
    </location>
</feature>
<evidence type="ECO:0000256" key="1">
    <source>
        <dbReference type="SAM" id="Coils"/>
    </source>
</evidence>